<feature type="repeat" description="Solcar" evidence="9">
    <location>
        <begin position="117"/>
        <end position="206"/>
    </location>
</feature>
<evidence type="ECO:0000256" key="3">
    <source>
        <dbReference type="ARBA" id="ARBA00022448"/>
    </source>
</evidence>
<evidence type="ECO:0000256" key="11">
    <source>
        <dbReference type="SAM" id="Phobius"/>
    </source>
</evidence>
<reference evidence="12" key="1">
    <citation type="journal article" date="2015" name="Elife">
        <title>Stem cells and fluid flow drive cyst formation in an invertebrate excretory organ.</title>
        <authorList>
            <person name="Thi-Kim Vu H."/>
            <person name="Rink J.C."/>
            <person name="McKinney S.A."/>
            <person name="McClain M."/>
            <person name="Lakshmanaperumal N."/>
            <person name="Alexander R."/>
            <person name="Sanchez Alvarado A."/>
        </authorList>
    </citation>
    <scope>NUCLEOTIDE SEQUENCE</scope>
</reference>
<evidence type="ECO:0000256" key="4">
    <source>
        <dbReference type="ARBA" id="ARBA00022692"/>
    </source>
</evidence>
<feature type="repeat" description="Solcar" evidence="9">
    <location>
        <begin position="29"/>
        <end position="111"/>
    </location>
</feature>
<evidence type="ECO:0000256" key="9">
    <source>
        <dbReference type="PROSITE-ProRule" id="PRU00282"/>
    </source>
</evidence>
<keyword evidence="5" id="KW-0677">Repeat</keyword>
<comment type="subcellular location">
    <subcellularLocation>
        <location evidence="1">Mitochondrion membrane</location>
        <topology evidence="1">Multi-pass membrane protein</topology>
    </subcellularLocation>
</comment>
<sequence length="298" mass="33170">MSTEFATDLWPGIRVSTDKRLEAARQEFRKNLIEFFSGAVGGSAGLAFGHPLDTVKTVTQNSTKRMAISEGIAGVGQHGYKTFYRGLSLPFWSYAGVNACLFTSYKFFQRLLDPEGKSNFANILSGALSGVVQLIPGTPVEVIKIHMQNDAIKKGNLIKNGPIWYIRRIVRNDGIGGLYKGVGIHAFRDVPAFIIYFYSYECINTYMSKMELMNPTLRAFVSGGIAGALSWVLLIPQDVMKTRIQAGVDKDIMDSFRALRNIGFESFFRGGTMLTLRALLVNAVTFTMYEECHKRLQS</sequence>
<dbReference type="InterPro" id="IPR050567">
    <property type="entry name" value="Mitochondrial_Carrier"/>
</dbReference>
<keyword evidence="4 9" id="KW-0812">Transmembrane</keyword>
<gene>
    <name evidence="12" type="primary">slc25a-12</name>
</gene>
<evidence type="ECO:0000256" key="8">
    <source>
        <dbReference type="ARBA" id="ARBA00023136"/>
    </source>
</evidence>
<keyword evidence="6 11" id="KW-1133">Transmembrane helix</keyword>
<keyword evidence="8 9" id="KW-0472">Membrane</keyword>
<evidence type="ECO:0000256" key="6">
    <source>
        <dbReference type="ARBA" id="ARBA00022989"/>
    </source>
</evidence>
<feature type="repeat" description="Solcar" evidence="9">
    <location>
        <begin position="214"/>
        <end position="295"/>
    </location>
</feature>
<name>A0A0H3YF49_SCHMD</name>
<evidence type="ECO:0000256" key="2">
    <source>
        <dbReference type="ARBA" id="ARBA00006375"/>
    </source>
</evidence>
<dbReference type="PANTHER" id="PTHR45624">
    <property type="entry name" value="MITOCHONDRIAL BASIC AMINO ACIDS TRANSPORTER-RELATED"/>
    <property type="match status" value="1"/>
</dbReference>
<organism evidence="12">
    <name type="scientific">Schmidtea mediterranea</name>
    <name type="common">Freshwater planarian flatworm</name>
    <dbReference type="NCBI Taxonomy" id="79327"/>
    <lineage>
        <taxon>Eukaryota</taxon>
        <taxon>Metazoa</taxon>
        <taxon>Spiralia</taxon>
        <taxon>Lophotrochozoa</taxon>
        <taxon>Platyhelminthes</taxon>
        <taxon>Rhabditophora</taxon>
        <taxon>Seriata</taxon>
        <taxon>Tricladida</taxon>
        <taxon>Continenticola</taxon>
        <taxon>Geoplanoidea</taxon>
        <taxon>Dugesiidae</taxon>
        <taxon>Schmidtea</taxon>
    </lineage>
</organism>
<evidence type="ECO:0000256" key="1">
    <source>
        <dbReference type="ARBA" id="ARBA00004225"/>
    </source>
</evidence>
<evidence type="ECO:0000256" key="7">
    <source>
        <dbReference type="ARBA" id="ARBA00023128"/>
    </source>
</evidence>
<dbReference type="InterPro" id="IPR018108">
    <property type="entry name" value="MCP_transmembrane"/>
</dbReference>
<keyword evidence="7" id="KW-0496">Mitochondrion</keyword>
<dbReference type="AlphaFoldDB" id="A0A0H3YF49"/>
<protein>
    <submittedName>
        <fullName evidence="12">Slc25a-12</fullName>
    </submittedName>
</protein>
<evidence type="ECO:0000256" key="10">
    <source>
        <dbReference type="RuleBase" id="RU000488"/>
    </source>
</evidence>
<dbReference type="GO" id="GO:1990575">
    <property type="term" value="P:mitochondrial L-ornithine transmembrane transport"/>
    <property type="evidence" value="ECO:0007669"/>
    <property type="project" value="TreeGrafter"/>
</dbReference>
<feature type="transmembrane region" description="Helical" evidence="11">
    <location>
        <begin position="217"/>
        <end position="235"/>
    </location>
</feature>
<evidence type="ECO:0000313" key="12">
    <source>
        <dbReference type="EMBL" id="AKN21580.1"/>
    </source>
</evidence>
<accession>A0A0H3YF49</accession>
<dbReference type="GO" id="GO:0031966">
    <property type="term" value="C:mitochondrial membrane"/>
    <property type="evidence" value="ECO:0007669"/>
    <property type="project" value="UniProtKB-SubCell"/>
</dbReference>
<dbReference type="Pfam" id="PF00153">
    <property type="entry name" value="Mito_carr"/>
    <property type="match status" value="3"/>
</dbReference>
<dbReference type="GO" id="GO:0005289">
    <property type="term" value="F:high-affinity L-arginine transmembrane transporter activity"/>
    <property type="evidence" value="ECO:0007669"/>
    <property type="project" value="TreeGrafter"/>
</dbReference>
<proteinExistence type="evidence at transcript level"/>
<evidence type="ECO:0000256" key="5">
    <source>
        <dbReference type="ARBA" id="ARBA00022737"/>
    </source>
</evidence>
<keyword evidence="3 10" id="KW-0813">Transport</keyword>
<dbReference type="EMBL" id="KT163630">
    <property type="protein sequence ID" value="AKN21580.1"/>
    <property type="molecule type" value="mRNA"/>
</dbReference>
<comment type="similarity">
    <text evidence="2 10">Belongs to the mitochondrial carrier (TC 2.A.29) family.</text>
</comment>
<dbReference type="Gene3D" id="1.50.40.10">
    <property type="entry name" value="Mitochondrial carrier domain"/>
    <property type="match status" value="1"/>
</dbReference>
<dbReference type="PANTHER" id="PTHR45624:SF1">
    <property type="entry name" value="SD08189P"/>
    <property type="match status" value="1"/>
</dbReference>
<dbReference type="InterPro" id="IPR023395">
    <property type="entry name" value="MCP_dom_sf"/>
</dbReference>
<dbReference type="PROSITE" id="PS50920">
    <property type="entry name" value="SOLCAR"/>
    <property type="match status" value="3"/>
</dbReference>
<dbReference type="OrthoDB" id="193856at2759"/>
<dbReference type="SUPFAM" id="SSF103506">
    <property type="entry name" value="Mitochondrial carrier"/>
    <property type="match status" value="1"/>
</dbReference>